<keyword evidence="1" id="KW-0378">Hydrolase</keyword>
<evidence type="ECO:0000313" key="1">
    <source>
        <dbReference type="EMBL" id="MFD0987771.1"/>
    </source>
</evidence>
<dbReference type="InterPro" id="IPR036412">
    <property type="entry name" value="HAD-like_sf"/>
</dbReference>
<dbReference type="PANTHER" id="PTHR43611:SF3">
    <property type="entry name" value="FLAVIN MONONUCLEOTIDE HYDROLASE 1, CHLOROPLATIC"/>
    <property type="match status" value="1"/>
</dbReference>
<dbReference type="RefSeq" id="WP_379090060.1">
    <property type="nucleotide sequence ID" value="NZ_JBHTJO010000001.1"/>
</dbReference>
<dbReference type="PANTHER" id="PTHR43611">
    <property type="entry name" value="ALPHA-D-GLUCOSE 1-PHOSPHATE PHOSPHATASE"/>
    <property type="match status" value="1"/>
</dbReference>
<dbReference type="GO" id="GO:0016787">
    <property type="term" value="F:hydrolase activity"/>
    <property type="evidence" value="ECO:0007669"/>
    <property type="project" value="UniProtKB-KW"/>
</dbReference>
<evidence type="ECO:0000313" key="2">
    <source>
        <dbReference type="Proteomes" id="UP001597102"/>
    </source>
</evidence>
<dbReference type="Pfam" id="PF00702">
    <property type="entry name" value="Hydrolase"/>
    <property type="match status" value="1"/>
</dbReference>
<sequence length="203" mass="22552">MTRCLMLDVDGVVVNGRPEDGKPWATDIGRDLGIEPALLQEKFFAPHWTDIVIGRKDLLEVLAACLPVLSPSVSAERFIAYWFEKDARLDESVLAACDTLRDEGWRIFLATNQEHLRARHLMEQLALRDHVDGMVYSAAVAARKPERAFFDAASERSGADPDKILLVDDSEANVVAARDAGWAARHWSEGDDLLALLEQQQAG</sequence>
<dbReference type="Proteomes" id="UP001597102">
    <property type="component" value="Unassembled WGS sequence"/>
</dbReference>
<dbReference type="InterPro" id="IPR023214">
    <property type="entry name" value="HAD_sf"/>
</dbReference>
<proteinExistence type="predicted"/>
<dbReference type="NCBIfam" id="TIGR01509">
    <property type="entry name" value="HAD-SF-IA-v3"/>
    <property type="match status" value="1"/>
</dbReference>
<dbReference type="InterPro" id="IPR006439">
    <property type="entry name" value="HAD-SF_hydro_IA"/>
</dbReference>
<reference evidence="2" key="1">
    <citation type="journal article" date="2019" name="Int. J. Syst. Evol. Microbiol.">
        <title>The Global Catalogue of Microorganisms (GCM) 10K type strain sequencing project: providing services to taxonomists for standard genome sequencing and annotation.</title>
        <authorList>
            <consortium name="The Broad Institute Genomics Platform"/>
            <consortium name="The Broad Institute Genome Sequencing Center for Infectious Disease"/>
            <person name="Wu L."/>
            <person name="Ma J."/>
        </authorList>
    </citation>
    <scope>NUCLEOTIDE SEQUENCE [LARGE SCALE GENOMIC DNA]</scope>
    <source>
        <strain evidence="2">CCUG 61697</strain>
    </source>
</reference>
<gene>
    <name evidence="1" type="ORF">ACFQ2F_11760</name>
</gene>
<comment type="caution">
    <text evidence="1">The sequence shown here is derived from an EMBL/GenBank/DDBJ whole genome shotgun (WGS) entry which is preliminary data.</text>
</comment>
<dbReference type="EMBL" id="JBHTJO010000001">
    <property type="protein sequence ID" value="MFD0987771.1"/>
    <property type="molecule type" value="Genomic_DNA"/>
</dbReference>
<organism evidence="1 2">
    <name type="scientific">Methyloligella solikamskensis</name>
    <dbReference type="NCBI Taxonomy" id="1177756"/>
    <lineage>
        <taxon>Bacteria</taxon>
        <taxon>Pseudomonadati</taxon>
        <taxon>Pseudomonadota</taxon>
        <taxon>Alphaproteobacteria</taxon>
        <taxon>Hyphomicrobiales</taxon>
        <taxon>Hyphomicrobiaceae</taxon>
        <taxon>Methyloligella</taxon>
    </lineage>
</organism>
<keyword evidence="2" id="KW-1185">Reference proteome</keyword>
<name>A0ABW3JDB1_9HYPH</name>
<dbReference type="Gene3D" id="3.40.50.1000">
    <property type="entry name" value="HAD superfamily/HAD-like"/>
    <property type="match status" value="1"/>
</dbReference>
<accession>A0ABW3JDB1</accession>
<protein>
    <submittedName>
        <fullName evidence="1">HAD-IA family hydrolase</fullName>
    </submittedName>
</protein>
<dbReference type="SUPFAM" id="SSF56784">
    <property type="entry name" value="HAD-like"/>
    <property type="match status" value="1"/>
</dbReference>